<dbReference type="Proteomes" id="UP001149165">
    <property type="component" value="Unassembled WGS sequence"/>
</dbReference>
<dbReference type="OrthoDB" id="6499973at2759"/>
<dbReference type="AlphaFoldDB" id="A0A9W9EKR3"/>
<comment type="caution">
    <text evidence="1">The sequence shown here is derived from an EMBL/GenBank/DDBJ whole genome shotgun (WGS) entry which is preliminary data.</text>
</comment>
<keyword evidence="2" id="KW-1185">Reference proteome</keyword>
<name>A0A9W9EKR3_9EURO</name>
<gene>
    <name evidence="1" type="ORF">N7456_013064</name>
</gene>
<organism evidence="1 2">
    <name type="scientific">Penicillium angulare</name>
    <dbReference type="NCBI Taxonomy" id="116970"/>
    <lineage>
        <taxon>Eukaryota</taxon>
        <taxon>Fungi</taxon>
        <taxon>Dikarya</taxon>
        <taxon>Ascomycota</taxon>
        <taxon>Pezizomycotina</taxon>
        <taxon>Eurotiomycetes</taxon>
        <taxon>Eurotiomycetidae</taxon>
        <taxon>Eurotiales</taxon>
        <taxon>Aspergillaceae</taxon>
        <taxon>Penicillium</taxon>
    </lineage>
</organism>
<reference evidence="1" key="2">
    <citation type="journal article" date="2023" name="IMA Fungus">
        <title>Comparative genomic study of the Penicillium genus elucidates a diverse pangenome and 15 lateral gene transfer events.</title>
        <authorList>
            <person name="Petersen C."/>
            <person name="Sorensen T."/>
            <person name="Nielsen M.R."/>
            <person name="Sondergaard T.E."/>
            <person name="Sorensen J.L."/>
            <person name="Fitzpatrick D.A."/>
            <person name="Frisvad J.C."/>
            <person name="Nielsen K.L."/>
        </authorList>
    </citation>
    <scope>NUCLEOTIDE SEQUENCE</scope>
    <source>
        <strain evidence="1">IBT 30069</strain>
    </source>
</reference>
<protein>
    <submittedName>
        <fullName evidence="1">Uncharacterized protein</fullName>
    </submittedName>
</protein>
<sequence length="123" mass="14457">MDDAAKFDGASIDQLRTQFEAWAKERDMVDKSPSYRMFIVIDEESFQSLQNAPTPAECPEGMEHRVAHYVKLVEAWQDQDRDSLFPGWMKCSLKSLWDMWGHMQDGAYMRHSFMIVRGKRDVY</sequence>
<proteinExistence type="predicted"/>
<reference evidence="1" key="1">
    <citation type="submission" date="2022-11" db="EMBL/GenBank/DDBJ databases">
        <authorList>
            <person name="Petersen C."/>
        </authorList>
    </citation>
    <scope>NUCLEOTIDE SEQUENCE</scope>
    <source>
        <strain evidence="1">IBT 30069</strain>
    </source>
</reference>
<dbReference type="EMBL" id="JAPQKH010000008">
    <property type="protein sequence ID" value="KAJ5083637.1"/>
    <property type="molecule type" value="Genomic_DNA"/>
</dbReference>
<evidence type="ECO:0000313" key="1">
    <source>
        <dbReference type="EMBL" id="KAJ5083637.1"/>
    </source>
</evidence>
<evidence type="ECO:0000313" key="2">
    <source>
        <dbReference type="Proteomes" id="UP001149165"/>
    </source>
</evidence>
<accession>A0A9W9EKR3</accession>